<dbReference type="Proteomes" id="UP000288429">
    <property type="component" value="Unassembled WGS sequence"/>
</dbReference>
<evidence type="ECO:0000256" key="1">
    <source>
        <dbReference type="SAM" id="MobiDB-lite"/>
    </source>
</evidence>
<gene>
    <name evidence="3" type="ORF">CDV31_017346</name>
</gene>
<protein>
    <submittedName>
        <fullName evidence="3">Uncharacterized protein</fullName>
    </submittedName>
</protein>
<evidence type="ECO:0000313" key="3">
    <source>
        <dbReference type="EMBL" id="RSL77094.1"/>
    </source>
</evidence>
<proteinExistence type="predicted"/>
<feature type="transmembrane region" description="Helical" evidence="2">
    <location>
        <begin position="34"/>
        <end position="52"/>
    </location>
</feature>
<keyword evidence="4" id="KW-1185">Reference proteome</keyword>
<feature type="compositionally biased region" description="Acidic residues" evidence="1">
    <location>
        <begin position="158"/>
        <end position="173"/>
    </location>
</feature>
<feature type="region of interest" description="Disordered" evidence="1">
    <location>
        <begin position="149"/>
        <end position="194"/>
    </location>
</feature>
<organism evidence="3 4">
    <name type="scientific">Fusarium ambrosium</name>
    <dbReference type="NCBI Taxonomy" id="131363"/>
    <lineage>
        <taxon>Eukaryota</taxon>
        <taxon>Fungi</taxon>
        <taxon>Dikarya</taxon>
        <taxon>Ascomycota</taxon>
        <taxon>Pezizomycotina</taxon>
        <taxon>Sordariomycetes</taxon>
        <taxon>Hypocreomycetidae</taxon>
        <taxon>Hypocreales</taxon>
        <taxon>Nectriaceae</taxon>
        <taxon>Fusarium</taxon>
        <taxon>Fusarium solani species complex</taxon>
    </lineage>
</organism>
<dbReference type="PANTHER" id="PTHR35179">
    <property type="entry name" value="PROTEIN CBG02620"/>
    <property type="match status" value="1"/>
</dbReference>
<comment type="caution">
    <text evidence="3">The sequence shown here is derived from an EMBL/GenBank/DDBJ whole genome shotgun (WGS) entry which is preliminary data.</text>
</comment>
<dbReference type="EMBL" id="NIZV01001145">
    <property type="protein sequence ID" value="RSL77094.1"/>
    <property type="molecule type" value="Genomic_DNA"/>
</dbReference>
<dbReference type="PANTHER" id="PTHR35179:SF1">
    <property type="entry name" value="INTEGRAL MEMBRANE PROTEIN"/>
    <property type="match status" value="1"/>
</dbReference>
<keyword evidence="2" id="KW-0812">Transmembrane</keyword>
<sequence length="194" mass="22296">MDAALNFYFIYVVKKRLIANGLQKYTRLYQMNSTLVAISIALDVLLICMMSLPDSFVYIQFHPLVYLLKLHIEMNMADLIGKVVQASNTENHDYSSRSWGNGTARQYTSRFGHILANTQHRTHIEIGQEDEYGLQEREKIRGIKKTVVTQVTHSGPSENDDDSHEDEEIDDREISESSSTKQLQSLSHIKPWPH</sequence>
<accession>A0A428RHV2</accession>
<evidence type="ECO:0000313" key="4">
    <source>
        <dbReference type="Proteomes" id="UP000288429"/>
    </source>
</evidence>
<keyword evidence="2" id="KW-1133">Transmembrane helix</keyword>
<evidence type="ECO:0000256" key="2">
    <source>
        <dbReference type="SAM" id="Phobius"/>
    </source>
</evidence>
<dbReference type="AlphaFoldDB" id="A0A428RHV2"/>
<name>A0A428RHV2_9HYPO</name>
<reference evidence="3 4" key="1">
    <citation type="submission" date="2017-06" db="EMBL/GenBank/DDBJ databases">
        <title>Cmopartive genomic analysis of Ambrosia Fusariam Clade fungi.</title>
        <authorList>
            <person name="Stajich J.E."/>
            <person name="Carrillo J."/>
            <person name="Kijimoto T."/>
            <person name="Eskalen A."/>
            <person name="O'Donnell K."/>
            <person name="Kasson M."/>
        </authorList>
    </citation>
    <scope>NUCLEOTIDE SEQUENCE [LARGE SCALE GENOMIC DNA]</scope>
    <source>
        <strain evidence="3 4">NRRL 20438</strain>
    </source>
</reference>
<keyword evidence="2" id="KW-0472">Membrane</keyword>